<reference evidence="1" key="1">
    <citation type="submission" date="2019-10" db="EMBL/GenBank/DDBJ databases">
        <title>Draft genome sequence of Panacibacter sp. KCS-6.</title>
        <authorList>
            <person name="Yim K.J."/>
        </authorList>
    </citation>
    <scope>NUCLEOTIDE SEQUENCE</scope>
    <source>
        <strain evidence="1">KCS-6</strain>
    </source>
</reference>
<sequence>MRIKYIATFTAQNNQIMRYLFVIICACSLVACGNKINSLTAAGEKVVKTVTVCTELASDVVNENKTNVQSSSGMDLECSDTKALLSWDTRMMLW</sequence>
<dbReference type="AlphaFoldDB" id="A0A8J8FF78"/>
<protein>
    <recommendedName>
        <fullName evidence="3">Lipoprotein</fullName>
    </recommendedName>
</protein>
<dbReference type="Proteomes" id="UP000598971">
    <property type="component" value="Unassembled WGS sequence"/>
</dbReference>
<dbReference type="EMBL" id="WHPF01000003">
    <property type="protein sequence ID" value="NNV54826.1"/>
    <property type="molecule type" value="Genomic_DNA"/>
</dbReference>
<evidence type="ECO:0000313" key="2">
    <source>
        <dbReference type="Proteomes" id="UP000598971"/>
    </source>
</evidence>
<accession>A0A8J8FF78</accession>
<organism evidence="1 2">
    <name type="scientific">Limnovirga soli</name>
    <dbReference type="NCBI Taxonomy" id="2656915"/>
    <lineage>
        <taxon>Bacteria</taxon>
        <taxon>Pseudomonadati</taxon>
        <taxon>Bacteroidota</taxon>
        <taxon>Chitinophagia</taxon>
        <taxon>Chitinophagales</taxon>
        <taxon>Chitinophagaceae</taxon>
        <taxon>Limnovirga</taxon>
    </lineage>
</organism>
<comment type="caution">
    <text evidence="1">The sequence shown here is derived from an EMBL/GenBank/DDBJ whole genome shotgun (WGS) entry which is preliminary data.</text>
</comment>
<gene>
    <name evidence="1" type="ORF">GD597_05070</name>
</gene>
<proteinExistence type="predicted"/>
<evidence type="ECO:0008006" key="3">
    <source>
        <dbReference type="Google" id="ProtNLM"/>
    </source>
</evidence>
<evidence type="ECO:0000313" key="1">
    <source>
        <dbReference type="EMBL" id="NNV54826.1"/>
    </source>
</evidence>
<name>A0A8J8FF78_9BACT</name>
<dbReference type="PROSITE" id="PS51257">
    <property type="entry name" value="PROKAR_LIPOPROTEIN"/>
    <property type="match status" value="1"/>
</dbReference>
<keyword evidence="2" id="KW-1185">Reference proteome</keyword>